<organism evidence="11 12">
    <name type="scientific">Natronorubrum daqingense</name>
    <dbReference type="NCBI Taxonomy" id="588898"/>
    <lineage>
        <taxon>Archaea</taxon>
        <taxon>Methanobacteriati</taxon>
        <taxon>Methanobacteriota</taxon>
        <taxon>Stenosarchaea group</taxon>
        <taxon>Halobacteria</taxon>
        <taxon>Halobacteriales</taxon>
        <taxon>Natrialbaceae</taxon>
        <taxon>Natronorubrum</taxon>
    </lineage>
</organism>
<feature type="domain" description="Manganese/iron superoxide dismutase C-terminal" evidence="9">
    <location>
        <begin position="140"/>
        <end position="242"/>
    </location>
</feature>
<comment type="similarity">
    <text evidence="2">Belongs to the iron/manganese superoxide dismutase family.</text>
</comment>
<dbReference type="Proteomes" id="UP000187321">
    <property type="component" value="Chromosome"/>
</dbReference>
<dbReference type="Pfam" id="PF02777">
    <property type="entry name" value="Sod_Fe_C"/>
    <property type="match status" value="1"/>
</dbReference>
<evidence type="ECO:0000259" key="9">
    <source>
        <dbReference type="Pfam" id="PF02777"/>
    </source>
</evidence>
<evidence type="ECO:0000256" key="2">
    <source>
        <dbReference type="ARBA" id="ARBA00008714"/>
    </source>
</evidence>
<evidence type="ECO:0000259" key="8">
    <source>
        <dbReference type="Pfam" id="PF00081"/>
    </source>
</evidence>
<dbReference type="Gene3D" id="1.10.287.990">
    <property type="entry name" value="Fe,Mn superoxide dismutase (SOD) domain"/>
    <property type="match status" value="1"/>
</dbReference>
<dbReference type="SUPFAM" id="SSF46609">
    <property type="entry name" value="Fe,Mn superoxide dismutase (SOD), N-terminal domain"/>
    <property type="match status" value="1"/>
</dbReference>
<dbReference type="PANTHER" id="PTHR11404:SF6">
    <property type="entry name" value="SUPEROXIDE DISMUTASE [MN], MITOCHONDRIAL"/>
    <property type="match status" value="1"/>
</dbReference>
<dbReference type="PANTHER" id="PTHR11404">
    <property type="entry name" value="SUPEROXIDE DISMUTASE 2"/>
    <property type="match status" value="1"/>
</dbReference>
<evidence type="ECO:0000256" key="6">
    <source>
        <dbReference type="ARBA" id="ARBA00023211"/>
    </source>
</evidence>
<feature type="region of interest" description="Disordered" evidence="7">
    <location>
        <begin position="247"/>
        <end position="274"/>
    </location>
</feature>
<dbReference type="Pfam" id="PF00081">
    <property type="entry name" value="Sod_Fe_N"/>
    <property type="match status" value="1"/>
</dbReference>
<dbReference type="PROSITE" id="PS51318">
    <property type="entry name" value="TAT"/>
    <property type="match status" value="1"/>
</dbReference>
<dbReference type="InterPro" id="IPR019833">
    <property type="entry name" value="Mn/Fe_SOD_BS"/>
</dbReference>
<dbReference type="RefSeq" id="WP_076579878.1">
    <property type="nucleotide sequence ID" value="NZ_CP019327.1"/>
</dbReference>
<dbReference type="GO" id="GO:0004784">
    <property type="term" value="F:superoxide dismutase activity"/>
    <property type="evidence" value="ECO:0007669"/>
    <property type="project" value="UniProtKB-EC"/>
</dbReference>
<dbReference type="GO" id="GO:0046872">
    <property type="term" value="F:metal ion binding"/>
    <property type="evidence" value="ECO:0007669"/>
    <property type="project" value="UniProtKB-KW"/>
</dbReference>
<dbReference type="STRING" id="588898.BB347_16080"/>
<dbReference type="PRINTS" id="PR01703">
    <property type="entry name" value="MNSODISMTASE"/>
</dbReference>
<reference evidence="10 13" key="1">
    <citation type="submission" date="2017-01" db="EMBL/GenBank/DDBJ databases">
        <title>Complete genome sequence of Haloterrigena daqingensis type strain (JX313T).</title>
        <authorList>
            <person name="Shuang W."/>
        </authorList>
    </citation>
    <scope>NUCLEOTIDE SEQUENCE [LARGE SCALE GENOMIC DNA]</scope>
    <source>
        <strain evidence="10 13">JX313</strain>
    </source>
</reference>
<dbReference type="PROSITE" id="PS00088">
    <property type="entry name" value="SOD_MN"/>
    <property type="match status" value="1"/>
</dbReference>
<evidence type="ECO:0000256" key="3">
    <source>
        <dbReference type="ARBA" id="ARBA00012682"/>
    </source>
</evidence>
<dbReference type="KEGG" id="hda:BB347_16080"/>
<keyword evidence="4" id="KW-0479">Metal-binding</keyword>
<evidence type="ECO:0000313" key="10">
    <source>
        <dbReference type="EMBL" id="APX98007.1"/>
    </source>
</evidence>
<reference evidence="11 12" key="2">
    <citation type="submission" date="2017-01" db="EMBL/GenBank/DDBJ databases">
        <authorList>
            <person name="Mah S.A."/>
            <person name="Swanson W.J."/>
            <person name="Moy G.W."/>
            <person name="Vacquier V.D."/>
        </authorList>
    </citation>
    <scope>NUCLEOTIDE SEQUENCE [LARGE SCALE GENOMIC DNA]</scope>
    <source>
        <strain evidence="11 12">CGMCC 1.8909</strain>
    </source>
</reference>
<dbReference type="InterPro" id="IPR050265">
    <property type="entry name" value="Fe/Mn_Superoxide_Dismutase"/>
</dbReference>
<dbReference type="EMBL" id="FTNP01000001">
    <property type="protein sequence ID" value="SIR37671.1"/>
    <property type="molecule type" value="Genomic_DNA"/>
</dbReference>
<dbReference type="FunFam" id="3.55.40.20:FF:000004">
    <property type="entry name" value="Superoxide dismutase [Fe]"/>
    <property type="match status" value="1"/>
</dbReference>
<proteinExistence type="inferred from homology"/>
<evidence type="ECO:0000313" key="13">
    <source>
        <dbReference type="Proteomes" id="UP000187321"/>
    </source>
</evidence>
<dbReference type="InterPro" id="IPR036314">
    <property type="entry name" value="SOD_C_sf"/>
</dbReference>
<sequence length="274" mass="30560">MPNDDDAAYPTDRRAFLESVGLSAGVAALASTALPTAGADETDANDDPLPMSYDLPDLPYEYDALEPHIDREIMELHHSGHHQAYVDGANDALEELEEMRDADDFEGIKAVKRDLAFNLSGHVNHAIFWENMAPDGGGEPTGTLAEAIERSFGSFEAFRAEFTQTAADVESVGWAMLFYEPLADELIIGQLESQHLLAHQDSTPLLTLDVWEHAYYLQYQNERDTYIDEWWNVVDWDDVAERYEAACAQRGPSDEDDRGQQAEQSPYSSLPNSV</sequence>
<keyword evidence="5" id="KW-0560">Oxidoreductase</keyword>
<evidence type="ECO:0000256" key="7">
    <source>
        <dbReference type="SAM" id="MobiDB-lite"/>
    </source>
</evidence>
<feature type="domain" description="Manganese/iron superoxide dismutase N-terminal" evidence="8">
    <location>
        <begin position="52"/>
        <end position="133"/>
    </location>
</feature>
<dbReference type="Proteomes" id="UP000185687">
    <property type="component" value="Unassembled WGS sequence"/>
</dbReference>
<dbReference type="EMBL" id="CP019327">
    <property type="protein sequence ID" value="APX98007.1"/>
    <property type="molecule type" value="Genomic_DNA"/>
</dbReference>
<protein>
    <recommendedName>
        <fullName evidence="3">superoxide dismutase</fullName>
        <ecNumber evidence="3">1.15.1.1</ecNumber>
    </recommendedName>
</protein>
<dbReference type="InterPro" id="IPR019832">
    <property type="entry name" value="Mn/Fe_SOD_C"/>
</dbReference>
<dbReference type="FunFam" id="1.10.287.990:FF:000001">
    <property type="entry name" value="Superoxide dismutase"/>
    <property type="match status" value="1"/>
</dbReference>
<comment type="cofactor">
    <cofactor evidence="1">
        <name>Mn(2+)</name>
        <dbReference type="ChEBI" id="CHEBI:29035"/>
    </cofactor>
</comment>
<evidence type="ECO:0000313" key="11">
    <source>
        <dbReference type="EMBL" id="SIR37671.1"/>
    </source>
</evidence>
<evidence type="ECO:0000256" key="1">
    <source>
        <dbReference type="ARBA" id="ARBA00001936"/>
    </source>
</evidence>
<evidence type="ECO:0000313" key="12">
    <source>
        <dbReference type="Proteomes" id="UP000185687"/>
    </source>
</evidence>
<keyword evidence="12" id="KW-1185">Reference proteome</keyword>
<accession>A0A1N7AFB9</accession>
<name>A0A1N7AFB9_9EURY</name>
<evidence type="ECO:0000256" key="5">
    <source>
        <dbReference type="ARBA" id="ARBA00023002"/>
    </source>
</evidence>
<dbReference type="AlphaFoldDB" id="A0A1N7AFB9"/>
<evidence type="ECO:0000256" key="4">
    <source>
        <dbReference type="ARBA" id="ARBA00022723"/>
    </source>
</evidence>
<dbReference type="SUPFAM" id="SSF54719">
    <property type="entry name" value="Fe,Mn superoxide dismutase (SOD), C-terminal domain"/>
    <property type="match status" value="1"/>
</dbReference>
<dbReference type="InterPro" id="IPR036324">
    <property type="entry name" value="Mn/Fe_SOD_N_sf"/>
</dbReference>
<dbReference type="EC" id="1.15.1.1" evidence="3"/>
<keyword evidence="6" id="KW-0464">Manganese</keyword>
<dbReference type="InterPro" id="IPR019831">
    <property type="entry name" value="Mn/Fe_SOD_N"/>
</dbReference>
<feature type="compositionally biased region" description="Polar residues" evidence="7">
    <location>
        <begin position="261"/>
        <end position="274"/>
    </location>
</feature>
<dbReference type="InterPro" id="IPR001189">
    <property type="entry name" value="Mn/Fe_SOD"/>
</dbReference>
<dbReference type="Gene3D" id="3.55.40.20">
    <property type="entry name" value="Iron/manganese superoxide dismutase, C-terminal domain"/>
    <property type="match status" value="1"/>
</dbReference>
<gene>
    <name evidence="10" type="ORF">BB347_16080</name>
    <name evidence="11" type="ORF">SAMN05421809_1144</name>
</gene>
<dbReference type="GeneID" id="30957493"/>
<dbReference type="InterPro" id="IPR006311">
    <property type="entry name" value="TAT_signal"/>
</dbReference>